<dbReference type="Gramene" id="ONK69934">
    <property type="protein sequence ID" value="ONK69934"/>
    <property type="gene ID" value="A4U43_C05F28490"/>
</dbReference>
<feature type="compositionally biased region" description="Low complexity" evidence="1">
    <location>
        <begin position="7"/>
        <end position="16"/>
    </location>
</feature>
<protein>
    <submittedName>
        <fullName evidence="2">Uncharacterized protein</fullName>
    </submittedName>
</protein>
<feature type="region of interest" description="Disordered" evidence="1">
    <location>
        <begin position="1"/>
        <end position="98"/>
    </location>
</feature>
<organism evidence="2 3">
    <name type="scientific">Asparagus officinalis</name>
    <name type="common">Garden asparagus</name>
    <dbReference type="NCBI Taxonomy" id="4686"/>
    <lineage>
        <taxon>Eukaryota</taxon>
        <taxon>Viridiplantae</taxon>
        <taxon>Streptophyta</taxon>
        <taxon>Embryophyta</taxon>
        <taxon>Tracheophyta</taxon>
        <taxon>Spermatophyta</taxon>
        <taxon>Magnoliopsida</taxon>
        <taxon>Liliopsida</taxon>
        <taxon>Asparagales</taxon>
        <taxon>Asparagaceae</taxon>
        <taxon>Asparagoideae</taxon>
        <taxon>Asparagus</taxon>
    </lineage>
</organism>
<dbReference type="AlphaFoldDB" id="A0A5P1EVS0"/>
<keyword evidence="3" id="KW-1185">Reference proteome</keyword>
<feature type="compositionally biased region" description="Basic and acidic residues" evidence="1">
    <location>
        <begin position="47"/>
        <end position="62"/>
    </location>
</feature>
<feature type="compositionally biased region" description="Basic and acidic residues" evidence="1">
    <location>
        <begin position="81"/>
        <end position="92"/>
    </location>
</feature>
<gene>
    <name evidence="2" type="ORF">A4U43_C05F28490</name>
</gene>
<proteinExistence type="predicted"/>
<reference evidence="3" key="1">
    <citation type="journal article" date="2017" name="Nat. Commun.">
        <title>The asparagus genome sheds light on the origin and evolution of a young Y chromosome.</title>
        <authorList>
            <person name="Harkess A."/>
            <person name="Zhou J."/>
            <person name="Xu C."/>
            <person name="Bowers J.E."/>
            <person name="Van der Hulst R."/>
            <person name="Ayyampalayam S."/>
            <person name="Mercati F."/>
            <person name="Riccardi P."/>
            <person name="McKain M.R."/>
            <person name="Kakrana A."/>
            <person name="Tang H."/>
            <person name="Ray J."/>
            <person name="Groenendijk J."/>
            <person name="Arikit S."/>
            <person name="Mathioni S.M."/>
            <person name="Nakano M."/>
            <person name="Shan H."/>
            <person name="Telgmann-Rauber A."/>
            <person name="Kanno A."/>
            <person name="Yue Z."/>
            <person name="Chen H."/>
            <person name="Li W."/>
            <person name="Chen Y."/>
            <person name="Xu X."/>
            <person name="Zhang Y."/>
            <person name="Luo S."/>
            <person name="Chen H."/>
            <person name="Gao J."/>
            <person name="Mao Z."/>
            <person name="Pires J.C."/>
            <person name="Luo M."/>
            <person name="Kudrna D."/>
            <person name="Wing R.A."/>
            <person name="Meyers B.C."/>
            <person name="Yi K."/>
            <person name="Kong H."/>
            <person name="Lavrijsen P."/>
            <person name="Sunseri F."/>
            <person name="Falavigna A."/>
            <person name="Ye Y."/>
            <person name="Leebens-Mack J.H."/>
            <person name="Chen G."/>
        </authorList>
    </citation>
    <scope>NUCLEOTIDE SEQUENCE [LARGE SCALE GENOMIC DNA]</scope>
    <source>
        <strain evidence="3">cv. DH0086</strain>
    </source>
</reference>
<sequence length="98" mass="9734">MQKKSASEGGAEATAGGDEDVSSVEIDGGGGVGEGVGEERGEDEAMGDGRSEVVGGHHGERVESDDEKATNGVDGESGDGEGGRIRGRRSLDDTGVGD</sequence>
<name>A0A5P1EVS0_ASPOF</name>
<evidence type="ECO:0000313" key="2">
    <source>
        <dbReference type="EMBL" id="ONK69934.1"/>
    </source>
</evidence>
<accession>A0A5P1EVS0</accession>
<evidence type="ECO:0000313" key="3">
    <source>
        <dbReference type="Proteomes" id="UP000243459"/>
    </source>
</evidence>
<evidence type="ECO:0000256" key="1">
    <source>
        <dbReference type="SAM" id="MobiDB-lite"/>
    </source>
</evidence>
<dbReference type="EMBL" id="CM007385">
    <property type="protein sequence ID" value="ONK69934.1"/>
    <property type="molecule type" value="Genomic_DNA"/>
</dbReference>
<dbReference type="Proteomes" id="UP000243459">
    <property type="component" value="Chromosome 5"/>
</dbReference>